<proteinExistence type="predicted"/>
<name>A0A7S5FRH1_9CAUD</name>
<keyword evidence="1" id="KW-0472">Membrane</keyword>
<reference evidence="3 4" key="1">
    <citation type="submission" date="2019-10" db="EMBL/GenBank/DDBJ databases">
        <title>Isolation and characterisation of a new family of globally distributed lytic roseophage, the Naomivirus.</title>
        <authorList>
            <person name="Rihtman B."/>
            <person name="Puxty R.J."/>
            <person name="Hapeshi A."/>
            <person name="Zhan Y."/>
            <person name="Michinevski S."/>
            <person name="Waterfield N.R."/>
            <person name="Chen F."/>
            <person name="Millard A.D."/>
            <person name="Scanlan D.J."/>
            <person name="Chen Y."/>
        </authorList>
    </citation>
    <scope>NUCLEOTIDE SEQUENCE [LARGE SCALE GENOMIC DNA]</scope>
</reference>
<evidence type="ECO:0000313" key="3">
    <source>
        <dbReference type="EMBL" id="QGH74676.1"/>
    </source>
</evidence>
<evidence type="ECO:0000313" key="4">
    <source>
        <dbReference type="Proteomes" id="UP000594402"/>
    </source>
</evidence>
<organism evidence="3 4">
    <name type="scientific">Bacteriophage DSS3_VP1</name>
    <dbReference type="NCBI Taxonomy" id="2664196"/>
    <lineage>
        <taxon>Viruses</taxon>
        <taxon>Duplodnaviria</taxon>
        <taxon>Heunggongvirae</taxon>
        <taxon>Uroviricota</taxon>
        <taxon>Caudoviricetes</taxon>
        <taxon>Naomviridae</taxon>
        <taxon>Noahvirus</taxon>
        <taxon>Noahvirus arc</taxon>
    </lineage>
</organism>
<feature type="domain" description="Potassium channel" evidence="2">
    <location>
        <begin position="25"/>
        <end position="94"/>
    </location>
</feature>
<gene>
    <name evidence="3" type="ORF">DSS3VP1_00108</name>
</gene>
<dbReference type="PANTHER" id="PTHR43833">
    <property type="entry name" value="POTASSIUM CHANNEL PROTEIN 2-RELATED-RELATED"/>
    <property type="match status" value="1"/>
</dbReference>
<dbReference type="SUPFAM" id="SSF81324">
    <property type="entry name" value="Voltage-gated potassium channels"/>
    <property type="match status" value="1"/>
</dbReference>
<sequence>MLFRLWYKLIDKVASPSWGTISWIFLVHFWSTFVLMKLAGEGSIWDSFTYWYVVTASTVGYGDLSPSSQLGQAVVALWTIPGGVALFAAIIGKAVNDIGRKTRMNKDGLGQFGRFKDHVILVCDDDDAVQTLDDETTAKLGRHEKVVVTTGTSRHTYWIKLNSYIDKLAYLRANYLLAKRIVVMLEHDRDAISAVLTLASMTSKPIIVHFKDKSNVDLLKPHVGDNVEFVVSNTVELMARAMADPGISSVFEALMCSGNKDTLYAARFSSFTSEFEKSIRSIEFEYNCSVIAVRNDDTGEIVFVNSGDRVDTINYQTMFYIASKRISQ</sequence>
<keyword evidence="4" id="KW-1185">Reference proteome</keyword>
<dbReference type="InterPro" id="IPR013099">
    <property type="entry name" value="K_chnl_dom"/>
</dbReference>
<accession>A0A7S5FRH1</accession>
<keyword evidence="1" id="KW-1133">Transmembrane helix</keyword>
<evidence type="ECO:0000259" key="2">
    <source>
        <dbReference type="Pfam" id="PF07885"/>
    </source>
</evidence>
<protein>
    <recommendedName>
        <fullName evidence="2">Potassium channel domain-containing protein</fullName>
    </recommendedName>
</protein>
<evidence type="ECO:0000256" key="1">
    <source>
        <dbReference type="SAM" id="Phobius"/>
    </source>
</evidence>
<dbReference type="Proteomes" id="UP000594402">
    <property type="component" value="Segment"/>
</dbReference>
<dbReference type="Pfam" id="PF07885">
    <property type="entry name" value="Ion_trans_2"/>
    <property type="match status" value="1"/>
</dbReference>
<feature type="transmembrane region" description="Helical" evidence="1">
    <location>
        <begin position="70"/>
        <end position="95"/>
    </location>
</feature>
<dbReference type="PANTHER" id="PTHR43833:SF9">
    <property type="entry name" value="POTASSIUM CHANNEL PROTEIN YUGO-RELATED"/>
    <property type="match status" value="1"/>
</dbReference>
<dbReference type="EMBL" id="MN602266">
    <property type="protein sequence ID" value="QGH74676.1"/>
    <property type="molecule type" value="Genomic_DNA"/>
</dbReference>
<keyword evidence="1" id="KW-0812">Transmembrane</keyword>
<feature type="transmembrane region" description="Helical" evidence="1">
    <location>
        <begin position="20"/>
        <end position="36"/>
    </location>
</feature>
<dbReference type="InterPro" id="IPR050721">
    <property type="entry name" value="Trk_Ktr_HKT_K-transport"/>
</dbReference>
<dbReference type="Gene3D" id="1.10.287.70">
    <property type="match status" value="1"/>
</dbReference>